<dbReference type="EMBL" id="JGYD01000004">
    <property type="protein sequence ID" value="KSV18886.1"/>
    <property type="molecule type" value="Genomic_DNA"/>
</dbReference>
<keyword evidence="1" id="KW-0472">Membrane</keyword>
<sequence length="73" mass="8823">MKIYIDIRWYQWLSGLVAIGLVWFLCQNLYGTFAEGQPQACWSITWLIGIPLLIALYFTFIFRWSLKRFKREK</sequence>
<keyword evidence="1" id="KW-0812">Transmembrane</keyword>
<evidence type="ECO:0000256" key="1">
    <source>
        <dbReference type="SAM" id="Phobius"/>
    </source>
</evidence>
<accession>A0A0V8M557</accession>
<dbReference type="AlphaFoldDB" id="A0A0V8M557"/>
<feature type="transmembrane region" description="Helical" evidence="1">
    <location>
        <begin position="42"/>
        <end position="66"/>
    </location>
</feature>
<comment type="caution">
    <text evidence="2">The sequence shown here is derived from an EMBL/GenBank/DDBJ whole genome shotgun (WGS) entry which is preliminary data.</text>
</comment>
<name>A0A0V8M557_9CHLR</name>
<keyword evidence="1" id="KW-1133">Transmembrane helix</keyword>
<gene>
    <name evidence="2" type="ORF">DA01_07870</name>
</gene>
<reference evidence="2 3" key="1">
    <citation type="journal article" date="2015" name="Sci. Rep.">
        <title>A comparative genomics and reductive dehalogenase gene transcription study of two chloroethene-respiring bacteria, Dehalococcoides mccartyi strains MB and 11a.</title>
        <authorList>
            <person name="Low A."/>
            <person name="Shen Z."/>
            <person name="Cheng D."/>
            <person name="Rogers M.J."/>
            <person name="Lee P.K."/>
            <person name="He J."/>
        </authorList>
    </citation>
    <scope>NUCLEOTIDE SEQUENCE [LARGE SCALE GENOMIC DNA]</scope>
    <source>
        <strain evidence="2 3">MB</strain>
    </source>
</reference>
<proteinExistence type="predicted"/>
<organism evidence="2 3">
    <name type="scientific">Dehalococcoides mccartyi</name>
    <dbReference type="NCBI Taxonomy" id="61435"/>
    <lineage>
        <taxon>Bacteria</taxon>
        <taxon>Bacillati</taxon>
        <taxon>Chloroflexota</taxon>
        <taxon>Dehalococcoidia</taxon>
        <taxon>Dehalococcoidales</taxon>
        <taxon>Dehalococcoidaceae</taxon>
        <taxon>Dehalococcoides</taxon>
    </lineage>
</organism>
<evidence type="ECO:0000313" key="3">
    <source>
        <dbReference type="Proteomes" id="UP000053577"/>
    </source>
</evidence>
<evidence type="ECO:0000313" key="2">
    <source>
        <dbReference type="EMBL" id="KSV18886.1"/>
    </source>
</evidence>
<dbReference type="Proteomes" id="UP000053577">
    <property type="component" value="Unassembled WGS sequence"/>
</dbReference>
<dbReference type="PATRIC" id="fig|61435.5.peg.1545"/>
<feature type="transmembrane region" description="Helical" evidence="1">
    <location>
        <begin position="12"/>
        <end position="30"/>
    </location>
</feature>
<protein>
    <submittedName>
        <fullName evidence="2">Uncharacterized protein</fullName>
    </submittedName>
</protein>